<reference evidence="1 2" key="1">
    <citation type="journal article" date="2022" name="Plant J.">
        <title>Chromosome-level genome of Camellia lanceoleosa provides a valuable resource for understanding genome evolution and self-incompatibility.</title>
        <authorList>
            <person name="Gong W."/>
            <person name="Xiao S."/>
            <person name="Wang L."/>
            <person name="Liao Z."/>
            <person name="Chang Y."/>
            <person name="Mo W."/>
            <person name="Hu G."/>
            <person name="Li W."/>
            <person name="Zhao G."/>
            <person name="Zhu H."/>
            <person name="Hu X."/>
            <person name="Ji K."/>
            <person name="Xiang X."/>
            <person name="Song Q."/>
            <person name="Yuan D."/>
            <person name="Jin S."/>
            <person name="Zhang L."/>
        </authorList>
    </citation>
    <scope>NUCLEOTIDE SEQUENCE [LARGE SCALE GENOMIC DNA]</scope>
    <source>
        <strain evidence="1">SQ_2022a</strain>
    </source>
</reference>
<dbReference type="Proteomes" id="UP001060215">
    <property type="component" value="Chromosome 5"/>
</dbReference>
<keyword evidence="2" id="KW-1185">Reference proteome</keyword>
<sequence>MHNAQGKLIDGLACEVNITSAFKGEALAILTACAMCDTLNLSKVEIEGDNKRAIKLSVSEDVPPWECPTIFADIRAMAQQLVLTCRWCPRCANGAAHWAARARLGGHLPVNWVASNLRYYQKRISLPTNNIFFFCHQCKRIPNR</sequence>
<evidence type="ECO:0000313" key="2">
    <source>
        <dbReference type="Proteomes" id="UP001060215"/>
    </source>
</evidence>
<gene>
    <name evidence="1" type="ORF">LOK49_LG06G01744</name>
</gene>
<proteinExistence type="predicted"/>
<dbReference type="EMBL" id="CM045762">
    <property type="protein sequence ID" value="KAI8009807.1"/>
    <property type="molecule type" value="Genomic_DNA"/>
</dbReference>
<protein>
    <submittedName>
        <fullName evidence="1">Uncharacterized protein</fullName>
    </submittedName>
</protein>
<organism evidence="1 2">
    <name type="scientific">Camellia lanceoleosa</name>
    <dbReference type="NCBI Taxonomy" id="1840588"/>
    <lineage>
        <taxon>Eukaryota</taxon>
        <taxon>Viridiplantae</taxon>
        <taxon>Streptophyta</taxon>
        <taxon>Embryophyta</taxon>
        <taxon>Tracheophyta</taxon>
        <taxon>Spermatophyta</taxon>
        <taxon>Magnoliopsida</taxon>
        <taxon>eudicotyledons</taxon>
        <taxon>Gunneridae</taxon>
        <taxon>Pentapetalae</taxon>
        <taxon>asterids</taxon>
        <taxon>Ericales</taxon>
        <taxon>Theaceae</taxon>
        <taxon>Camellia</taxon>
    </lineage>
</organism>
<name>A0ACC0HBD0_9ERIC</name>
<evidence type="ECO:0000313" key="1">
    <source>
        <dbReference type="EMBL" id="KAI8009807.1"/>
    </source>
</evidence>
<accession>A0ACC0HBD0</accession>
<comment type="caution">
    <text evidence="1">The sequence shown here is derived from an EMBL/GenBank/DDBJ whole genome shotgun (WGS) entry which is preliminary data.</text>
</comment>